<accession>A0A916JZZ6</accession>
<feature type="transmembrane region" description="Helical" evidence="1">
    <location>
        <begin position="6"/>
        <end position="26"/>
    </location>
</feature>
<evidence type="ECO:0000256" key="1">
    <source>
        <dbReference type="SAM" id="Phobius"/>
    </source>
</evidence>
<name>A0A916JZZ6_9BACL</name>
<protein>
    <submittedName>
        <fullName evidence="2">Uncharacterized protein</fullName>
    </submittedName>
</protein>
<evidence type="ECO:0000313" key="2">
    <source>
        <dbReference type="EMBL" id="CAG7620016.1"/>
    </source>
</evidence>
<dbReference type="AlphaFoldDB" id="A0A916JZZ6"/>
<proteinExistence type="predicted"/>
<keyword evidence="1" id="KW-1133">Transmembrane helix</keyword>
<comment type="caution">
    <text evidence="2">The sequence shown here is derived from an EMBL/GenBank/DDBJ whole genome shotgun (WGS) entry which is preliminary data.</text>
</comment>
<keyword evidence="1" id="KW-0472">Membrane</keyword>
<reference evidence="2" key="1">
    <citation type="submission" date="2021-06" db="EMBL/GenBank/DDBJ databases">
        <authorList>
            <person name="Criscuolo A."/>
        </authorList>
    </citation>
    <scope>NUCLEOTIDE SEQUENCE</scope>
    <source>
        <strain evidence="2">CIP111600</strain>
    </source>
</reference>
<evidence type="ECO:0000313" key="3">
    <source>
        <dbReference type="Proteomes" id="UP000693672"/>
    </source>
</evidence>
<organism evidence="2 3">
    <name type="scientific">Paenibacillus solanacearum</name>
    <dbReference type="NCBI Taxonomy" id="2048548"/>
    <lineage>
        <taxon>Bacteria</taxon>
        <taxon>Bacillati</taxon>
        <taxon>Bacillota</taxon>
        <taxon>Bacilli</taxon>
        <taxon>Bacillales</taxon>
        <taxon>Paenibacillaceae</taxon>
        <taxon>Paenibacillus</taxon>
    </lineage>
</organism>
<dbReference type="EMBL" id="CAJVAS010000008">
    <property type="protein sequence ID" value="CAG7620016.1"/>
    <property type="molecule type" value="Genomic_DNA"/>
</dbReference>
<keyword evidence="3" id="KW-1185">Reference proteome</keyword>
<dbReference type="Proteomes" id="UP000693672">
    <property type="component" value="Unassembled WGS sequence"/>
</dbReference>
<keyword evidence="1" id="KW-0812">Transmembrane</keyword>
<gene>
    <name evidence="2" type="ORF">PAESOLCIP111_02244</name>
</gene>
<sequence>MNPVLFSVFIAFAATAVCCPLLIWGLRSLKLTQPILSELPSDHQAKRGTPLMARPLKKSFHTKKVQSFKKIEEAVPFLLYN</sequence>